<dbReference type="InterPro" id="IPR035907">
    <property type="entry name" value="Hppk_sf"/>
</dbReference>
<keyword evidence="5 9" id="KW-0418">Kinase</keyword>
<dbReference type="GO" id="GO:0046654">
    <property type="term" value="P:tetrahydrofolate biosynthetic process"/>
    <property type="evidence" value="ECO:0007669"/>
    <property type="project" value="UniProtKB-UniPathway"/>
</dbReference>
<evidence type="ECO:0000256" key="4">
    <source>
        <dbReference type="ARBA" id="ARBA00022741"/>
    </source>
</evidence>
<dbReference type="InterPro" id="IPR000550">
    <property type="entry name" value="Hppk"/>
</dbReference>
<keyword evidence="6" id="KW-0067">ATP-binding</keyword>
<evidence type="ECO:0000256" key="7">
    <source>
        <dbReference type="ARBA" id="ARBA00022909"/>
    </source>
</evidence>
<reference evidence="9 10" key="1">
    <citation type="submission" date="2018-09" db="EMBL/GenBank/DDBJ databases">
        <authorList>
            <person name="Wang Z."/>
        </authorList>
    </citation>
    <scope>NUCLEOTIDE SEQUENCE [LARGE SCALE GENOMIC DNA]</scope>
    <source>
        <strain evidence="9 10">ALS 81</strain>
    </source>
</reference>
<organism evidence="9 10">
    <name type="scientific">Alginatibacterium sediminis</name>
    <dbReference type="NCBI Taxonomy" id="2164068"/>
    <lineage>
        <taxon>Bacteria</taxon>
        <taxon>Pseudomonadati</taxon>
        <taxon>Pseudomonadota</taxon>
        <taxon>Gammaproteobacteria</taxon>
        <taxon>Alteromonadales</taxon>
        <taxon>Alteromonadaceae</taxon>
        <taxon>Alginatibacterium</taxon>
    </lineage>
</organism>
<evidence type="ECO:0000256" key="3">
    <source>
        <dbReference type="ARBA" id="ARBA00022679"/>
    </source>
</evidence>
<keyword evidence="4" id="KW-0547">Nucleotide-binding</keyword>
<dbReference type="NCBIfam" id="TIGR01498">
    <property type="entry name" value="folK"/>
    <property type="match status" value="1"/>
</dbReference>
<name>A0A420ECL3_9ALTE</name>
<protein>
    <recommendedName>
        <fullName evidence="2">2-amino-4-hydroxy-6-hydroxymethyldihydropteridine diphosphokinase</fullName>
        <ecNumber evidence="2">2.7.6.3</ecNumber>
    </recommendedName>
</protein>
<dbReference type="Pfam" id="PF01288">
    <property type="entry name" value="HPPK"/>
    <property type="match status" value="1"/>
</dbReference>
<dbReference type="GO" id="GO:0016301">
    <property type="term" value="F:kinase activity"/>
    <property type="evidence" value="ECO:0007669"/>
    <property type="project" value="UniProtKB-KW"/>
</dbReference>
<evidence type="ECO:0000256" key="6">
    <source>
        <dbReference type="ARBA" id="ARBA00022840"/>
    </source>
</evidence>
<dbReference type="GO" id="GO:0005524">
    <property type="term" value="F:ATP binding"/>
    <property type="evidence" value="ECO:0007669"/>
    <property type="project" value="UniProtKB-KW"/>
</dbReference>
<evidence type="ECO:0000256" key="1">
    <source>
        <dbReference type="ARBA" id="ARBA00005051"/>
    </source>
</evidence>
<evidence type="ECO:0000256" key="2">
    <source>
        <dbReference type="ARBA" id="ARBA00013253"/>
    </source>
</evidence>
<gene>
    <name evidence="9" type="primary">folK</name>
    <name evidence="9" type="ORF">DBZ36_08460</name>
</gene>
<evidence type="ECO:0000259" key="8">
    <source>
        <dbReference type="PROSITE" id="PS00794"/>
    </source>
</evidence>
<dbReference type="GO" id="GO:0003848">
    <property type="term" value="F:2-amino-4-hydroxy-6-hydroxymethyldihydropteridine diphosphokinase activity"/>
    <property type="evidence" value="ECO:0007669"/>
    <property type="project" value="UniProtKB-EC"/>
</dbReference>
<dbReference type="EC" id="2.7.6.3" evidence="2"/>
<comment type="pathway">
    <text evidence="1">Cofactor biosynthesis; tetrahydrofolate biosynthesis; 2-amino-4-hydroxy-6-hydroxymethyl-7,8-dihydropteridine diphosphate from 7,8-dihydroneopterin triphosphate: step 4/4.</text>
</comment>
<dbReference type="PANTHER" id="PTHR43071">
    <property type="entry name" value="2-AMINO-4-HYDROXY-6-HYDROXYMETHYLDIHYDROPTERIDINE PYROPHOSPHOKINASE"/>
    <property type="match status" value="1"/>
</dbReference>
<keyword evidence="7" id="KW-0289">Folate biosynthesis</keyword>
<dbReference type="GO" id="GO:0046656">
    <property type="term" value="P:folic acid biosynthetic process"/>
    <property type="evidence" value="ECO:0007669"/>
    <property type="project" value="UniProtKB-KW"/>
</dbReference>
<dbReference type="RefSeq" id="WP_120354516.1">
    <property type="nucleotide sequence ID" value="NZ_RAQO01000005.1"/>
</dbReference>
<keyword evidence="10" id="KW-1185">Reference proteome</keyword>
<evidence type="ECO:0000313" key="10">
    <source>
        <dbReference type="Proteomes" id="UP000286482"/>
    </source>
</evidence>
<dbReference type="AlphaFoldDB" id="A0A420ECL3"/>
<feature type="domain" description="7,8-dihydro-6-hydroxymethylpterin-pyrophosphokinase" evidence="8">
    <location>
        <begin position="88"/>
        <end position="99"/>
    </location>
</feature>
<dbReference type="SUPFAM" id="SSF55083">
    <property type="entry name" value="6-hydroxymethyl-7,8-dihydropterin pyrophosphokinase, HPPK"/>
    <property type="match status" value="1"/>
</dbReference>
<comment type="caution">
    <text evidence="9">The sequence shown here is derived from an EMBL/GenBank/DDBJ whole genome shotgun (WGS) entry which is preliminary data.</text>
</comment>
<proteinExistence type="predicted"/>
<dbReference type="OrthoDB" id="9790168at2"/>
<dbReference type="UniPathway" id="UPA00077">
    <property type="reaction ID" value="UER00155"/>
</dbReference>
<dbReference type="Proteomes" id="UP000286482">
    <property type="component" value="Unassembled WGS sequence"/>
</dbReference>
<dbReference type="CDD" id="cd00483">
    <property type="entry name" value="HPPK"/>
    <property type="match status" value="1"/>
</dbReference>
<evidence type="ECO:0000313" key="9">
    <source>
        <dbReference type="EMBL" id="RKF18437.1"/>
    </source>
</evidence>
<dbReference type="PANTHER" id="PTHR43071:SF2">
    <property type="entry name" value="2-AMINO-4-HYDROXY-6-HYDROXYMETHYLDIHYDROPTERIDINE PYROPHOSPHOKINASE"/>
    <property type="match status" value="1"/>
</dbReference>
<dbReference type="PROSITE" id="PS00794">
    <property type="entry name" value="HPPK"/>
    <property type="match status" value="1"/>
</dbReference>
<accession>A0A420ECL3</accession>
<keyword evidence="3 9" id="KW-0808">Transferase</keyword>
<sequence length="170" mass="19457">MIESHLVYLGLGSNINREHYLSQGLATLRQRFGHLDVSPVYESEALGFNGPRFYNFVVELQTDLDLASLLVQLKQIEFDFDRPADAKKKASRTLDIDILFFDNLVCNSPCELPRGEVLKNAFVLKPLFDIAAQFIHPITQHSIAWHWDNYDQQSQALTRVDATFLEETNS</sequence>
<evidence type="ECO:0000256" key="5">
    <source>
        <dbReference type="ARBA" id="ARBA00022777"/>
    </source>
</evidence>
<dbReference type="EMBL" id="RAQO01000005">
    <property type="protein sequence ID" value="RKF18437.1"/>
    <property type="molecule type" value="Genomic_DNA"/>
</dbReference>
<dbReference type="Gene3D" id="3.30.70.560">
    <property type="entry name" value="7,8-Dihydro-6-hydroxymethylpterin-pyrophosphokinase HPPK"/>
    <property type="match status" value="1"/>
</dbReference>